<dbReference type="EMBL" id="KQ434936">
    <property type="protein sequence ID" value="KZC11988.1"/>
    <property type="molecule type" value="Genomic_DNA"/>
</dbReference>
<accession>A0A154PL22</accession>
<dbReference type="Proteomes" id="UP000076502">
    <property type="component" value="Unassembled WGS sequence"/>
</dbReference>
<proteinExistence type="predicted"/>
<name>A0A154PL22_DUFNO</name>
<keyword evidence="2" id="KW-1185">Reference proteome</keyword>
<protein>
    <submittedName>
        <fullName evidence="1">Uncharacterized protein</fullName>
    </submittedName>
</protein>
<organism evidence="1 2">
    <name type="scientific">Dufourea novaeangliae</name>
    <name type="common">Sweat bee</name>
    <dbReference type="NCBI Taxonomy" id="178035"/>
    <lineage>
        <taxon>Eukaryota</taxon>
        <taxon>Metazoa</taxon>
        <taxon>Ecdysozoa</taxon>
        <taxon>Arthropoda</taxon>
        <taxon>Hexapoda</taxon>
        <taxon>Insecta</taxon>
        <taxon>Pterygota</taxon>
        <taxon>Neoptera</taxon>
        <taxon>Endopterygota</taxon>
        <taxon>Hymenoptera</taxon>
        <taxon>Apocrita</taxon>
        <taxon>Aculeata</taxon>
        <taxon>Apoidea</taxon>
        <taxon>Anthophila</taxon>
        <taxon>Halictidae</taxon>
        <taxon>Rophitinae</taxon>
        <taxon>Dufourea</taxon>
    </lineage>
</organism>
<sequence length="50" mass="5809">MHKHQQPDNNVSLLELVFFTMIPHKKQVLQAVPNTLALVSKVVTRIRKIF</sequence>
<evidence type="ECO:0000313" key="2">
    <source>
        <dbReference type="Proteomes" id="UP000076502"/>
    </source>
</evidence>
<reference evidence="1 2" key="1">
    <citation type="submission" date="2015-07" db="EMBL/GenBank/DDBJ databases">
        <title>The genome of Dufourea novaeangliae.</title>
        <authorList>
            <person name="Pan H."/>
            <person name="Kapheim K."/>
        </authorList>
    </citation>
    <scope>NUCLEOTIDE SEQUENCE [LARGE SCALE GENOMIC DNA]</scope>
    <source>
        <strain evidence="1">0120121106</strain>
        <tissue evidence="1">Whole body</tissue>
    </source>
</reference>
<evidence type="ECO:0000313" key="1">
    <source>
        <dbReference type="EMBL" id="KZC11988.1"/>
    </source>
</evidence>
<gene>
    <name evidence="1" type="ORF">WN55_03493</name>
</gene>
<dbReference type="AlphaFoldDB" id="A0A154PL22"/>